<comment type="caution">
    <text evidence="2">The sequence shown here is derived from an EMBL/GenBank/DDBJ whole genome shotgun (WGS) entry which is preliminary data.</text>
</comment>
<organism evidence="2 3">
    <name type="scientific">Vibrio parahaemolyticus</name>
    <dbReference type="NCBI Taxonomy" id="670"/>
    <lineage>
        <taxon>Bacteria</taxon>
        <taxon>Pseudomonadati</taxon>
        <taxon>Pseudomonadota</taxon>
        <taxon>Gammaproteobacteria</taxon>
        <taxon>Vibrionales</taxon>
        <taxon>Vibrionaceae</taxon>
        <taxon>Vibrio</taxon>
    </lineage>
</organism>
<dbReference type="Gene3D" id="2.60.40.10">
    <property type="entry name" value="Immunoglobulins"/>
    <property type="match status" value="1"/>
</dbReference>
<dbReference type="CDD" id="cd12204">
    <property type="entry name" value="CBD_like"/>
    <property type="match status" value="1"/>
</dbReference>
<evidence type="ECO:0000313" key="2">
    <source>
        <dbReference type="EMBL" id="NMU81533.1"/>
    </source>
</evidence>
<dbReference type="Gene3D" id="2.10.10.20">
    <property type="entry name" value="Carbohydrate-binding module superfamily 5/12"/>
    <property type="match status" value="1"/>
</dbReference>
<accession>A0A7Y0XAE8</accession>
<protein>
    <recommendedName>
        <fullName evidence="1">Endoglucanase Z cellulose-binding domain-containing protein</fullName>
    </recommendedName>
</protein>
<gene>
    <name evidence="2" type="ORF">HKB16_01425</name>
</gene>
<evidence type="ECO:0000313" key="3">
    <source>
        <dbReference type="Proteomes" id="UP000518904"/>
    </source>
</evidence>
<feature type="domain" description="Endoglucanase Z cellulose-binding" evidence="1">
    <location>
        <begin position="46"/>
        <end position="92"/>
    </location>
</feature>
<dbReference type="InterPro" id="IPR036573">
    <property type="entry name" value="CBM_sf_5/12"/>
</dbReference>
<reference evidence="2 3" key="1">
    <citation type="submission" date="2020-04" db="EMBL/GenBank/DDBJ databases">
        <title>Whole-genome sequencing of Vibrio spp. from China reveals different genetic environments of blaCTX-M-14 among diverse lineages.</title>
        <authorList>
            <person name="Zheng Z."/>
            <person name="Ye L."/>
            <person name="Chen S."/>
        </authorList>
    </citation>
    <scope>NUCLEOTIDE SEQUENCE [LARGE SCALE GENOMIC DNA]</scope>
    <source>
        <strain evidence="2 3">Vb0551</strain>
    </source>
</reference>
<feature type="non-terminal residue" evidence="2">
    <location>
        <position position="1"/>
    </location>
</feature>
<dbReference type="Pfam" id="PF14600">
    <property type="entry name" value="CBM_5_12_2"/>
    <property type="match status" value="1"/>
</dbReference>
<dbReference type="SUPFAM" id="SSF51055">
    <property type="entry name" value="Carbohydrate binding domain"/>
    <property type="match status" value="1"/>
</dbReference>
<dbReference type="GO" id="GO:0005576">
    <property type="term" value="C:extracellular region"/>
    <property type="evidence" value="ECO:0007669"/>
    <property type="project" value="InterPro"/>
</dbReference>
<name>A0A7Y0XAE8_VIBPH</name>
<dbReference type="InterPro" id="IPR013783">
    <property type="entry name" value="Ig-like_fold"/>
</dbReference>
<dbReference type="Proteomes" id="UP000518904">
    <property type="component" value="Unassembled WGS sequence"/>
</dbReference>
<sequence>FDCNWQPTTTGNVTLKAIATDAQDLTASAQVQIAVEKEMVEPPPAGELCEDFNVYPDWTRSDHAIGGDIMVHNNIAYSANWWTSSIPGSDSS</sequence>
<evidence type="ECO:0000259" key="1">
    <source>
        <dbReference type="Pfam" id="PF14600"/>
    </source>
</evidence>
<dbReference type="EMBL" id="JABCLB010000175">
    <property type="protein sequence ID" value="NMU81533.1"/>
    <property type="molecule type" value="Genomic_DNA"/>
</dbReference>
<dbReference type="GO" id="GO:0004553">
    <property type="term" value="F:hydrolase activity, hydrolyzing O-glycosyl compounds"/>
    <property type="evidence" value="ECO:0007669"/>
    <property type="project" value="InterPro"/>
</dbReference>
<dbReference type="InterPro" id="IPR032798">
    <property type="entry name" value="CBM_5_12_2"/>
</dbReference>
<proteinExistence type="predicted"/>
<dbReference type="GO" id="GO:0030246">
    <property type="term" value="F:carbohydrate binding"/>
    <property type="evidence" value="ECO:0007669"/>
    <property type="project" value="InterPro"/>
</dbReference>
<dbReference type="GO" id="GO:0005975">
    <property type="term" value="P:carbohydrate metabolic process"/>
    <property type="evidence" value="ECO:0007669"/>
    <property type="project" value="InterPro"/>
</dbReference>
<dbReference type="AlphaFoldDB" id="A0A7Y0XAE8"/>
<feature type="non-terminal residue" evidence="2">
    <location>
        <position position="92"/>
    </location>
</feature>